<feature type="region of interest" description="Disordered" evidence="1">
    <location>
        <begin position="1"/>
        <end position="42"/>
    </location>
</feature>
<reference evidence="3" key="1">
    <citation type="journal article" date="2014" name="Microb. Cell Fact.">
        <title>Exploiting Issatchenkia orientalis SD108 for succinic acid production.</title>
        <authorList>
            <person name="Xiao H."/>
            <person name="Shao Z."/>
            <person name="Jiang Y."/>
            <person name="Dole S."/>
            <person name="Zhao H."/>
        </authorList>
    </citation>
    <scope>NUCLEOTIDE SEQUENCE [LARGE SCALE GENOMIC DNA]</scope>
    <source>
        <strain evidence="3">SD108</strain>
    </source>
</reference>
<dbReference type="VEuPathDB" id="FungiDB:C5L36_0A00700"/>
<proteinExistence type="predicted"/>
<protein>
    <submittedName>
        <fullName evidence="2">Uncharacterized protein</fullName>
    </submittedName>
</protein>
<accession>A0A099NJ19</accession>
<dbReference type="AlphaFoldDB" id="A0A099NJ19"/>
<dbReference type="Proteomes" id="UP000029867">
    <property type="component" value="Unassembled WGS sequence"/>
</dbReference>
<sequence>MNNEKMQTTNDTRQFNPSSMVRNVSQPSLHRQESYLSFRSED</sequence>
<dbReference type="HOGENOM" id="CLU_3260663_0_0_1"/>
<evidence type="ECO:0000256" key="1">
    <source>
        <dbReference type="SAM" id="MobiDB-lite"/>
    </source>
</evidence>
<evidence type="ECO:0000313" key="3">
    <source>
        <dbReference type="Proteomes" id="UP000029867"/>
    </source>
</evidence>
<gene>
    <name evidence="2" type="ORF">JL09_g6818</name>
</gene>
<comment type="caution">
    <text evidence="2">The sequence shown here is derived from an EMBL/GenBank/DDBJ whole genome shotgun (WGS) entry which is preliminary data.</text>
</comment>
<organism evidence="2 3">
    <name type="scientific">Pichia kudriavzevii</name>
    <name type="common">Yeast</name>
    <name type="synonym">Issatchenkia orientalis</name>
    <dbReference type="NCBI Taxonomy" id="4909"/>
    <lineage>
        <taxon>Eukaryota</taxon>
        <taxon>Fungi</taxon>
        <taxon>Dikarya</taxon>
        <taxon>Ascomycota</taxon>
        <taxon>Saccharomycotina</taxon>
        <taxon>Pichiomycetes</taxon>
        <taxon>Pichiales</taxon>
        <taxon>Pichiaceae</taxon>
        <taxon>Pichia</taxon>
    </lineage>
</organism>
<name>A0A099NJ19_PICKU</name>
<evidence type="ECO:0000313" key="2">
    <source>
        <dbReference type="EMBL" id="KGK32575.1"/>
    </source>
</evidence>
<dbReference type="EMBL" id="JQFK01002096">
    <property type="protein sequence ID" value="KGK32575.1"/>
    <property type="molecule type" value="Genomic_DNA"/>
</dbReference>